<dbReference type="Pfam" id="PF06305">
    <property type="entry name" value="LapA_dom"/>
    <property type="match status" value="1"/>
</dbReference>
<organism evidence="8 9">
    <name type="scientific">Thiohalorhabdus denitrificans</name>
    <dbReference type="NCBI Taxonomy" id="381306"/>
    <lineage>
        <taxon>Bacteria</taxon>
        <taxon>Pseudomonadati</taxon>
        <taxon>Pseudomonadota</taxon>
        <taxon>Gammaproteobacteria</taxon>
        <taxon>Thiohalorhabdales</taxon>
        <taxon>Thiohalorhabdaceae</taxon>
        <taxon>Thiohalorhabdus</taxon>
    </lineage>
</organism>
<keyword evidence="9" id="KW-1185">Reference proteome</keyword>
<keyword evidence="5" id="KW-0175">Coiled coil</keyword>
<evidence type="ECO:0000313" key="8">
    <source>
        <dbReference type="EMBL" id="SCY18064.1"/>
    </source>
</evidence>
<evidence type="ECO:0000256" key="2">
    <source>
        <dbReference type="ARBA" id="ARBA00022692"/>
    </source>
</evidence>
<evidence type="ECO:0000256" key="3">
    <source>
        <dbReference type="ARBA" id="ARBA00022989"/>
    </source>
</evidence>
<dbReference type="Proteomes" id="UP000183104">
    <property type="component" value="Unassembled WGS sequence"/>
</dbReference>
<dbReference type="EMBL" id="FMUN01000003">
    <property type="protein sequence ID" value="SCY18064.1"/>
    <property type="molecule type" value="Genomic_DNA"/>
</dbReference>
<feature type="transmembrane region" description="Helical" evidence="6">
    <location>
        <begin position="45"/>
        <end position="67"/>
    </location>
</feature>
<reference evidence="9" key="1">
    <citation type="submission" date="2016-10" db="EMBL/GenBank/DDBJ databases">
        <authorList>
            <person name="Varghese N."/>
        </authorList>
    </citation>
    <scope>NUCLEOTIDE SEQUENCE [LARGE SCALE GENOMIC DNA]</scope>
    <source>
        <strain evidence="9">HL 19</strain>
    </source>
</reference>
<evidence type="ECO:0000259" key="7">
    <source>
        <dbReference type="Pfam" id="PF06305"/>
    </source>
</evidence>
<keyword evidence="2 6" id="KW-0812">Transmembrane</keyword>
<accession>A0A0N8PN02</accession>
<dbReference type="AlphaFoldDB" id="A0A0N8PN02"/>
<feature type="domain" description="Lipopolysaccharide assembly protein A" evidence="7">
    <location>
        <begin position="23"/>
        <end position="87"/>
    </location>
</feature>
<dbReference type="STRING" id="381306.AN478_08465"/>
<keyword evidence="3 6" id="KW-1133">Transmembrane helix</keyword>
<protein>
    <submittedName>
        <fullName evidence="8">Putative membrane protein</fullName>
    </submittedName>
</protein>
<proteinExistence type="predicted"/>
<evidence type="ECO:0000256" key="6">
    <source>
        <dbReference type="SAM" id="Phobius"/>
    </source>
</evidence>
<evidence type="ECO:0000256" key="5">
    <source>
        <dbReference type="SAM" id="Coils"/>
    </source>
</evidence>
<dbReference type="RefSeq" id="WP_054966171.1">
    <property type="nucleotide sequence ID" value="NZ_FMUN01000003.1"/>
</dbReference>
<sequence>MKRTLSALLFLVVFLIGVSFALKNPQGVEIHYYFGIHLGPFPVSLVMIVVLLVGVLLGGLVASFPLLSRHREVRRIRRRMEDMEQELGRLRKLPLKDEP</sequence>
<feature type="coiled-coil region" evidence="5">
    <location>
        <begin position="66"/>
        <end position="93"/>
    </location>
</feature>
<gene>
    <name evidence="8" type="ORF">SAMN05661077_1461</name>
</gene>
<dbReference type="InterPro" id="IPR010445">
    <property type="entry name" value="LapA_dom"/>
</dbReference>
<keyword evidence="1" id="KW-1003">Cell membrane</keyword>
<evidence type="ECO:0000313" key="9">
    <source>
        <dbReference type="Proteomes" id="UP000183104"/>
    </source>
</evidence>
<keyword evidence="4 6" id="KW-0472">Membrane</keyword>
<name>A0A0N8PN02_9GAMM</name>
<evidence type="ECO:0000256" key="4">
    <source>
        <dbReference type="ARBA" id="ARBA00023136"/>
    </source>
</evidence>
<dbReference type="GO" id="GO:0005886">
    <property type="term" value="C:plasma membrane"/>
    <property type="evidence" value="ECO:0007669"/>
    <property type="project" value="InterPro"/>
</dbReference>
<evidence type="ECO:0000256" key="1">
    <source>
        <dbReference type="ARBA" id="ARBA00022475"/>
    </source>
</evidence>